<gene>
    <name evidence="1" type="ORF">Mal15_17770</name>
</gene>
<evidence type="ECO:0000313" key="2">
    <source>
        <dbReference type="Proteomes" id="UP000321353"/>
    </source>
</evidence>
<proteinExistence type="predicted"/>
<dbReference type="Proteomes" id="UP000321353">
    <property type="component" value="Chromosome"/>
</dbReference>
<sequence length="235" mass="26897">MDHSARPMKELSRSMKEVKVGIDRLLSSIRRFVESVSSYGTNVGDNCVIVLNPARDLSNLWEAELNSIERLVTRSTSESAESVLSAVERFRSFRRYKLVSELNRNDALARTTFDELVGWREEWERILNSLEGPSTKNRTSSQRHSRDRGWIKPALRMLAAHGNPKELTNKRIAEKLGIDPSNLSSDTLFRPIAKAIKLGKPVVEVTRIYSDELTRLPDWNELTSKDDDPLFNRSR</sequence>
<dbReference type="EMBL" id="CP036264">
    <property type="protein sequence ID" value="QEF97733.1"/>
    <property type="molecule type" value="Genomic_DNA"/>
</dbReference>
<dbReference type="AlphaFoldDB" id="A0A5B9MAM5"/>
<organism evidence="1 2">
    <name type="scientific">Stieleria maiorica</name>
    <dbReference type="NCBI Taxonomy" id="2795974"/>
    <lineage>
        <taxon>Bacteria</taxon>
        <taxon>Pseudomonadati</taxon>
        <taxon>Planctomycetota</taxon>
        <taxon>Planctomycetia</taxon>
        <taxon>Pirellulales</taxon>
        <taxon>Pirellulaceae</taxon>
        <taxon>Stieleria</taxon>
    </lineage>
</organism>
<dbReference type="KEGG" id="smam:Mal15_17770"/>
<keyword evidence="2" id="KW-1185">Reference proteome</keyword>
<accession>A0A5B9MAM5</accession>
<protein>
    <submittedName>
        <fullName evidence="1">Uncharacterized protein</fullName>
    </submittedName>
</protein>
<evidence type="ECO:0000313" key="1">
    <source>
        <dbReference type="EMBL" id="QEF97733.1"/>
    </source>
</evidence>
<reference evidence="1 2" key="1">
    <citation type="submission" date="2019-02" db="EMBL/GenBank/DDBJ databases">
        <title>Planctomycetal bacteria perform biofilm scaping via a novel small molecule.</title>
        <authorList>
            <person name="Jeske O."/>
            <person name="Boedeker C."/>
            <person name="Wiegand S."/>
            <person name="Breitling P."/>
            <person name="Kallscheuer N."/>
            <person name="Jogler M."/>
            <person name="Rohde M."/>
            <person name="Petersen J."/>
            <person name="Medema M.H."/>
            <person name="Surup F."/>
            <person name="Jogler C."/>
        </authorList>
    </citation>
    <scope>NUCLEOTIDE SEQUENCE [LARGE SCALE GENOMIC DNA]</scope>
    <source>
        <strain evidence="1 2">Mal15</strain>
    </source>
</reference>
<name>A0A5B9MAM5_9BACT</name>